<protein>
    <submittedName>
        <fullName evidence="1">Uncharacterized protein</fullName>
    </submittedName>
</protein>
<organism evidence="1 2">
    <name type="scientific">Oedothorax gibbosus</name>
    <dbReference type="NCBI Taxonomy" id="931172"/>
    <lineage>
        <taxon>Eukaryota</taxon>
        <taxon>Metazoa</taxon>
        <taxon>Ecdysozoa</taxon>
        <taxon>Arthropoda</taxon>
        <taxon>Chelicerata</taxon>
        <taxon>Arachnida</taxon>
        <taxon>Araneae</taxon>
        <taxon>Araneomorphae</taxon>
        <taxon>Entelegynae</taxon>
        <taxon>Araneoidea</taxon>
        <taxon>Linyphiidae</taxon>
        <taxon>Erigoninae</taxon>
        <taxon>Oedothorax</taxon>
    </lineage>
</organism>
<name>A0AAV6U8H3_9ARAC</name>
<keyword evidence="2" id="KW-1185">Reference proteome</keyword>
<dbReference type="Proteomes" id="UP000827092">
    <property type="component" value="Unassembled WGS sequence"/>
</dbReference>
<evidence type="ECO:0000313" key="1">
    <source>
        <dbReference type="EMBL" id="KAG8180637.1"/>
    </source>
</evidence>
<proteinExistence type="predicted"/>
<dbReference type="AlphaFoldDB" id="A0AAV6U8H3"/>
<dbReference type="EMBL" id="JAFNEN010000559">
    <property type="protein sequence ID" value="KAG8180637.1"/>
    <property type="molecule type" value="Genomic_DNA"/>
</dbReference>
<evidence type="ECO:0000313" key="2">
    <source>
        <dbReference type="Proteomes" id="UP000827092"/>
    </source>
</evidence>
<gene>
    <name evidence="1" type="ORF">JTE90_018255</name>
</gene>
<comment type="caution">
    <text evidence="1">The sequence shown here is derived from an EMBL/GenBank/DDBJ whole genome shotgun (WGS) entry which is preliminary data.</text>
</comment>
<sequence length="148" mass="16595">MPRVRDTAIFNFLEKKGSEVGENSDIQILLGIIKYGLGYQILLVQRFFKYIGFFGRLHCHFEIVGFRNLGKTEYGVKAEQQVGNELIDKVENVLGMQWYCSSDELECVVPGLNCLESSLTTLVPKLLLQKRGIPHGQPPFDSFVGGPG</sequence>
<accession>A0AAV6U8H3</accession>
<reference evidence="1 2" key="1">
    <citation type="journal article" date="2022" name="Nat. Ecol. Evol.">
        <title>A masculinizing supergene underlies an exaggerated male reproductive morph in a spider.</title>
        <authorList>
            <person name="Hendrickx F."/>
            <person name="De Corte Z."/>
            <person name="Sonet G."/>
            <person name="Van Belleghem S.M."/>
            <person name="Kostlbacher S."/>
            <person name="Vangestel C."/>
        </authorList>
    </citation>
    <scope>NUCLEOTIDE SEQUENCE [LARGE SCALE GENOMIC DNA]</scope>
    <source>
        <strain evidence="1">W744_W776</strain>
    </source>
</reference>